<feature type="transmembrane region" description="Helical" evidence="1">
    <location>
        <begin position="47"/>
        <end position="66"/>
    </location>
</feature>
<protein>
    <submittedName>
        <fullName evidence="2">Uncharacterized protein</fullName>
    </submittedName>
</protein>
<feature type="transmembrane region" description="Helical" evidence="1">
    <location>
        <begin position="86"/>
        <end position="108"/>
    </location>
</feature>
<dbReference type="Proteomes" id="UP001285263">
    <property type="component" value="Unassembled WGS sequence"/>
</dbReference>
<proteinExistence type="predicted"/>
<reference evidence="2 3" key="1">
    <citation type="submission" date="2023-11" db="EMBL/GenBank/DDBJ databases">
        <title>Paucibacter sp. nov., isolated from fresh soil in Korea.</title>
        <authorList>
            <person name="Le N.T.T."/>
        </authorList>
    </citation>
    <scope>NUCLEOTIDE SEQUENCE [LARGE SCALE GENOMIC DNA]</scope>
    <source>
        <strain evidence="2 3">R3-3</strain>
    </source>
</reference>
<feature type="transmembrane region" description="Helical" evidence="1">
    <location>
        <begin position="128"/>
        <end position="148"/>
    </location>
</feature>
<feature type="transmembrane region" description="Helical" evidence="1">
    <location>
        <begin position="7"/>
        <end position="27"/>
    </location>
</feature>
<keyword evidence="1" id="KW-0812">Transmembrane</keyword>
<keyword evidence="3" id="KW-1185">Reference proteome</keyword>
<sequence length="172" mass="18647">MSDARRVGTFFSGLFLYSVSVGGASMLSQYHLPRETAKQLGGRESATVIGIEALLIALLVFMLSLVWSTLSLKPPKKKGRRSITSWFYSGILAAWLAGLLYGVFFFAMNPRSYQTMADLLLSSDTPPLWGVLNTIALLLASLIGGKLARKLNPPAARSSRRSIGVPVKTLVV</sequence>
<organism evidence="2 3">
    <name type="scientific">Roseateles agri</name>
    <dbReference type="NCBI Taxonomy" id="3098619"/>
    <lineage>
        <taxon>Bacteria</taxon>
        <taxon>Pseudomonadati</taxon>
        <taxon>Pseudomonadota</taxon>
        <taxon>Betaproteobacteria</taxon>
        <taxon>Burkholderiales</taxon>
        <taxon>Sphaerotilaceae</taxon>
        <taxon>Roseateles</taxon>
    </lineage>
</organism>
<evidence type="ECO:0000313" key="3">
    <source>
        <dbReference type="Proteomes" id="UP001285263"/>
    </source>
</evidence>
<evidence type="ECO:0000256" key="1">
    <source>
        <dbReference type="SAM" id="Phobius"/>
    </source>
</evidence>
<dbReference type="SUPFAM" id="SSF103473">
    <property type="entry name" value="MFS general substrate transporter"/>
    <property type="match status" value="1"/>
</dbReference>
<dbReference type="InterPro" id="IPR036259">
    <property type="entry name" value="MFS_trans_sf"/>
</dbReference>
<keyword evidence="1" id="KW-1133">Transmembrane helix</keyword>
<dbReference type="EMBL" id="JAXCLA010000001">
    <property type="protein sequence ID" value="MDY0743658.1"/>
    <property type="molecule type" value="Genomic_DNA"/>
</dbReference>
<evidence type="ECO:0000313" key="2">
    <source>
        <dbReference type="EMBL" id="MDY0743658.1"/>
    </source>
</evidence>
<keyword evidence="1" id="KW-0472">Membrane</keyword>
<name>A0ABU5DD64_9BURK</name>
<dbReference type="RefSeq" id="WP_320421556.1">
    <property type="nucleotide sequence ID" value="NZ_JAXCLA010000001.1"/>
</dbReference>
<accession>A0ABU5DD64</accession>
<comment type="caution">
    <text evidence="2">The sequence shown here is derived from an EMBL/GenBank/DDBJ whole genome shotgun (WGS) entry which is preliminary data.</text>
</comment>
<gene>
    <name evidence="2" type="ORF">SNE35_04040</name>
</gene>